<name>A0ABN8U7W7_9BACL</name>
<dbReference type="Proteomes" id="UP001154322">
    <property type="component" value="Unassembled WGS sequence"/>
</dbReference>
<organism evidence="1 2">
    <name type="scientific">Paenibacillus melissococcoides</name>
    <dbReference type="NCBI Taxonomy" id="2912268"/>
    <lineage>
        <taxon>Bacteria</taxon>
        <taxon>Bacillati</taxon>
        <taxon>Bacillota</taxon>
        <taxon>Bacilli</taxon>
        <taxon>Bacillales</taxon>
        <taxon>Paenibacillaceae</taxon>
        <taxon>Paenibacillus</taxon>
    </lineage>
</organism>
<evidence type="ECO:0000313" key="2">
    <source>
        <dbReference type="Proteomes" id="UP001154322"/>
    </source>
</evidence>
<evidence type="ECO:0008006" key="3">
    <source>
        <dbReference type="Google" id="ProtNLM"/>
    </source>
</evidence>
<sequence>MKEYRLPEHAEKIGSGQQGTVYRIAPDRCVKIYAKARYAQLEYEAYCRAMGSPMLPKLYEAGSDYIILEYLDGETMQSRLRRTGRLTRENAAQILDILDEMKERKFTRIDIALFHLFFYRGGKMKIIDLVHAYSQSCAVPIVLAEGLRRMNLLESFLEHVEALDSERLRDWDELIKRSG</sequence>
<protein>
    <recommendedName>
        <fullName evidence="3">Protein kinase domain-containing protein</fullName>
    </recommendedName>
</protein>
<dbReference type="SUPFAM" id="SSF56112">
    <property type="entry name" value="Protein kinase-like (PK-like)"/>
    <property type="match status" value="1"/>
</dbReference>
<dbReference type="Gene3D" id="1.10.510.10">
    <property type="entry name" value="Transferase(Phosphotransferase) domain 1"/>
    <property type="match status" value="1"/>
</dbReference>
<comment type="caution">
    <text evidence="1">The sequence shown here is derived from an EMBL/GenBank/DDBJ whole genome shotgun (WGS) entry which is preliminary data.</text>
</comment>
<dbReference type="EMBL" id="CALYLO010000006">
    <property type="protein sequence ID" value="CAH8247240.1"/>
    <property type="molecule type" value="Genomic_DNA"/>
</dbReference>
<gene>
    <name evidence="1" type="ORF">WJ0W_004474</name>
</gene>
<dbReference type="RefSeq" id="WP_213428199.1">
    <property type="nucleotide sequence ID" value="NZ_AP031286.1"/>
</dbReference>
<dbReference type="InterPro" id="IPR011009">
    <property type="entry name" value="Kinase-like_dom_sf"/>
</dbReference>
<keyword evidence="2" id="KW-1185">Reference proteome</keyword>
<accession>A0ABN8U7W7</accession>
<proteinExistence type="predicted"/>
<reference evidence="1" key="1">
    <citation type="submission" date="2022-06" db="EMBL/GenBank/DDBJ databases">
        <authorList>
            <person name="Dietemann V."/>
            <person name="Ory F."/>
            <person name="Dainat B."/>
            <person name="Oberhansli S."/>
        </authorList>
    </citation>
    <scope>NUCLEOTIDE SEQUENCE</scope>
    <source>
        <strain evidence="1">Ena-SAMPLE-TAB-26-04-2022-14:26:32:270-5432</strain>
    </source>
</reference>
<evidence type="ECO:0000313" key="1">
    <source>
        <dbReference type="EMBL" id="CAH8247240.1"/>
    </source>
</evidence>